<evidence type="ECO:0000313" key="1">
    <source>
        <dbReference type="EMBL" id="KAH9380929.1"/>
    </source>
</evidence>
<sequence>MRSSRHTKGIPDPMEEDQYSAWITQVIQDQATCTTKLHTNTDNPCVDTHFLCIWEAMRSLQKRWRKQRHTRKLRIPITQHTEKAAKYARELCRESWLSLCDVMGNHVSTSKTCKILRYLLDPSTSKTTSLN</sequence>
<gene>
    <name evidence="1" type="ORF">HPB48_008410</name>
</gene>
<evidence type="ECO:0000313" key="2">
    <source>
        <dbReference type="Proteomes" id="UP000821853"/>
    </source>
</evidence>
<keyword evidence="2" id="KW-1185">Reference proteome</keyword>
<proteinExistence type="predicted"/>
<protein>
    <submittedName>
        <fullName evidence="1">Uncharacterized protein</fullName>
    </submittedName>
</protein>
<accession>A0A9J6H1T8</accession>
<dbReference type="VEuPathDB" id="VectorBase:HLOH_056689"/>
<dbReference type="AlphaFoldDB" id="A0A9J6H1T8"/>
<reference evidence="1 2" key="1">
    <citation type="journal article" date="2020" name="Cell">
        <title>Large-Scale Comparative Analyses of Tick Genomes Elucidate Their Genetic Diversity and Vector Capacities.</title>
        <authorList>
            <consortium name="Tick Genome and Microbiome Consortium (TIGMIC)"/>
            <person name="Jia N."/>
            <person name="Wang J."/>
            <person name="Shi W."/>
            <person name="Du L."/>
            <person name="Sun Y."/>
            <person name="Zhan W."/>
            <person name="Jiang J.F."/>
            <person name="Wang Q."/>
            <person name="Zhang B."/>
            <person name="Ji P."/>
            <person name="Bell-Sakyi L."/>
            <person name="Cui X.M."/>
            <person name="Yuan T.T."/>
            <person name="Jiang B.G."/>
            <person name="Yang W.F."/>
            <person name="Lam T.T."/>
            <person name="Chang Q.C."/>
            <person name="Ding S.J."/>
            <person name="Wang X.J."/>
            <person name="Zhu J.G."/>
            <person name="Ruan X.D."/>
            <person name="Zhao L."/>
            <person name="Wei J.T."/>
            <person name="Ye R.Z."/>
            <person name="Que T.C."/>
            <person name="Du C.H."/>
            <person name="Zhou Y.H."/>
            <person name="Cheng J.X."/>
            <person name="Dai P.F."/>
            <person name="Guo W.B."/>
            <person name="Han X.H."/>
            <person name="Huang E.J."/>
            <person name="Li L.F."/>
            <person name="Wei W."/>
            <person name="Gao Y.C."/>
            <person name="Liu J.Z."/>
            <person name="Shao H.Z."/>
            <person name="Wang X."/>
            <person name="Wang C.C."/>
            <person name="Yang T.C."/>
            <person name="Huo Q.B."/>
            <person name="Li W."/>
            <person name="Chen H.Y."/>
            <person name="Chen S.E."/>
            <person name="Zhou L.G."/>
            <person name="Ni X.B."/>
            <person name="Tian J.H."/>
            <person name="Sheng Y."/>
            <person name="Liu T."/>
            <person name="Pan Y.S."/>
            <person name="Xia L.Y."/>
            <person name="Li J."/>
            <person name="Zhao F."/>
            <person name="Cao W.C."/>
        </authorList>
    </citation>
    <scope>NUCLEOTIDE SEQUENCE [LARGE SCALE GENOMIC DNA]</scope>
    <source>
        <strain evidence="1">HaeL-2018</strain>
    </source>
</reference>
<dbReference type="Proteomes" id="UP000821853">
    <property type="component" value="Chromosome 9"/>
</dbReference>
<comment type="caution">
    <text evidence="1">The sequence shown here is derived from an EMBL/GenBank/DDBJ whole genome shotgun (WGS) entry which is preliminary data.</text>
</comment>
<dbReference type="EMBL" id="JABSTR010000011">
    <property type="protein sequence ID" value="KAH9380929.1"/>
    <property type="molecule type" value="Genomic_DNA"/>
</dbReference>
<name>A0A9J6H1T8_HAELO</name>
<organism evidence="1 2">
    <name type="scientific">Haemaphysalis longicornis</name>
    <name type="common">Bush tick</name>
    <dbReference type="NCBI Taxonomy" id="44386"/>
    <lineage>
        <taxon>Eukaryota</taxon>
        <taxon>Metazoa</taxon>
        <taxon>Ecdysozoa</taxon>
        <taxon>Arthropoda</taxon>
        <taxon>Chelicerata</taxon>
        <taxon>Arachnida</taxon>
        <taxon>Acari</taxon>
        <taxon>Parasitiformes</taxon>
        <taxon>Ixodida</taxon>
        <taxon>Ixodoidea</taxon>
        <taxon>Ixodidae</taxon>
        <taxon>Haemaphysalinae</taxon>
        <taxon>Haemaphysalis</taxon>
    </lineage>
</organism>